<keyword evidence="2" id="KW-1185">Reference proteome</keyword>
<evidence type="ECO:0000313" key="2">
    <source>
        <dbReference type="Proteomes" id="UP000183832"/>
    </source>
</evidence>
<protein>
    <submittedName>
        <fullName evidence="1">CLUMA_CG001727, isoform A</fullName>
    </submittedName>
</protein>
<proteinExistence type="predicted"/>
<name>A0A1J1HIV1_9DIPT</name>
<gene>
    <name evidence="1" type="ORF">CLUMA_CG001727</name>
</gene>
<dbReference type="EMBL" id="CVRI01000006">
    <property type="protein sequence ID" value="CRK87941.1"/>
    <property type="molecule type" value="Genomic_DNA"/>
</dbReference>
<organism evidence="1 2">
    <name type="scientific">Clunio marinus</name>
    <dbReference type="NCBI Taxonomy" id="568069"/>
    <lineage>
        <taxon>Eukaryota</taxon>
        <taxon>Metazoa</taxon>
        <taxon>Ecdysozoa</taxon>
        <taxon>Arthropoda</taxon>
        <taxon>Hexapoda</taxon>
        <taxon>Insecta</taxon>
        <taxon>Pterygota</taxon>
        <taxon>Neoptera</taxon>
        <taxon>Endopterygota</taxon>
        <taxon>Diptera</taxon>
        <taxon>Nematocera</taxon>
        <taxon>Chironomoidea</taxon>
        <taxon>Chironomidae</taxon>
        <taxon>Clunio</taxon>
    </lineage>
</organism>
<sequence>MTNITIGLSLKQPESCPLDYVSLYIKRSENKQRINSKSHWKCKSCFLMYHQHSRSVEKQPFYNEKYILCVRKESGNEKL</sequence>
<dbReference type="AlphaFoldDB" id="A0A1J1HIV1"/>
<accession>A0A1J1HIV1</accession>
<reference evidence="1 2" key="1">
    <citation type="submission" date="2015-04" db="EMBL/GenBank/DDBJ databases">
        <authorList>
            <person name="Syromyatnikov M.Y."/>
            <person name="Popov V.N."/>
        </authorList>
    </citation>
    <scope>NUCLEOTIDE SEQUENCE [LARGE SCALE GENOMIC DNA]</scope>
</reference>
<dbReference type="Proteomes" id="UP000183832">
    <property type="component" value="Unassembled WGS sequence"/>
</dbReference>
<evidence type="ECO:0000313" key="1">
    <source>
        <dbReference type="EMBL" id="CRK87941.1"/>
    </source>
</evidence>